<evidence type="ECO:0000313" key="14">
    <source>
        <dbReference type="EMBL" id="KAK1921364.1"/>
    </source>
</evidence>
<gene>
    <name evidence="14" type="ORF">DB88DRAFT_506682</name>
</gene>
<dbReference type="Proteomes" id="UP001182556">
    <property type="component" value="Unassembled WGS sequence"/>
</dbReference>
<evidence type="ECO:0000256" key="2">
    <source>
        <dbReference type="ARBA" id="ARBA00022448"/>
    </source>
</evidence>
<dbReference type="PANTHER" id="PTHR10617">
    <property type="entry name" value="ELECTRON TRANSFER FLAVOPROTEIN-UBIQUINONE OXIDOREDUCTASE"/>
    <property type="match status" value="1"/>
</dbReference>
<evidence type="ECO:0000256" key="5">
    <source>
        <dbReference type="ARBA" id="ARBA00022827"/>
    </source>
</evidence>
<comment type="catalytic activity">
    <reaction evidence="11">
        <text>a ubiquinone + reduced [electron-transfer flavoprotein] = a ubiquinol + oxidized [electron-transfer flavoprotein] + H(+)</text>
        <dbReference type="Rhea" id="RHEA:24052"/>
        <dbReference type="Rhea" id="RHEA-COMP:9565"/>
        <dbReference type="Rhea" id="RHEA-COMP:9566"/>
        <dbReference type="Rhea" id="RHEA-COMP:10685"/>
        <dbReference type="Rhea" id="RHEA-COMP:10686"/>
        <dbReference type="ChEBI" id="CHEBI:15378"/>
        <dbReference type="ChEBI" id="CHEBI:16389"/>
        <dbReference type="ChEBI" id="CHEBI:17976"/>
        <dbReference type="ChEBI" id="CHEBI:57692"/>
        <dbReference type="ChEBI" id="CHEBI:58307"/>
        <dbReference type="EC" id="1.5.5.1"/>
    </reaction>
</comment>
<comment type="cofactor">
    <cofactor evidence="11">
        <name>[4Fe-4S] cluster</name>
        <dbReference type="ChEBI" id="CHEBI:49883"/>
    </cofactor>
    <text evidence="11">Binds 1 [4Fe-4S] cluster.</text>
</comment>
<keyword evidence="6 11" id="KW-0249">Electron transport</keyword>
<dbReference type="GO" id="GO:0005743">
    <property type="term" value="C:mitochondrial inner membrane"/>
    <property type="evidence" value="ECO:0007669"/>
    <property type="project" value="TreeGrafter"/>
</dbReference>
<keyword evidence="8 11" id="KW-0408">Iron</keyword>
<dbReference type="EC" id="1.5.5.1" evidence="11"/>
<evidence type="ECO:0000256" key="8">
    <source>
        <dbReference type="ARBA" id="ARBA00023004"/>
    </source>
</evidence>
<reference evidence="14" key="1">
    <citation type="submission" date="2023-02" db="EMBL/GenBank/DDBJ databases">
        <title>Identification and recombinant expression of a fungal hydrolase from Papiliotrema laurentii that hydrolyzes apple cutin and clears colloidal polyester polyurethane.</title>
        <authorList>
            <consortium name="DOE Joint Genome Institute"/>
            <person name="Roman V.A."/>
            <person name="Bojanowski C."/>
            <person name="Crable B.R."/>
            <person name="Wagner D.N."/>
            <person name="Hung C.S."/>
            <person name="Nadeau L.J."/>
            <person name="Schratz L."/>
            <person name="Haridas S."/>
            <person name="Pangilinan J."/>
            <person name="Lipzen A."/>
            <person name="Na H."/>
            <person name="Yan M."/>
            <person name="Ng V."/>
            <person name="Grigoriev I.V."/>
            <person name="Spatafora J.W."/>
            <person name="Barlow D."/>
            <person name="Biffinger J."/>
            <person name="Kelley-Loughnane N."/>
            <person name="Varaljay V.A."/>
            <person name="Crookes-Goodson W.J."/>
        </authorList>
    </citation>
    <scope>NUCLEOTIDE SEQUENCE</scope>
    <source>
        <strain evidence="14">5307AH</strain>
    </source>
</reference>
<dbReference type="InterPro" id="IPR007859">
    <property type="entry name" value="ETF-QO/FixX_C"/>
</dbReference>
<keyword evidence="5 11" id="KW-0274">FAD</keyword>
<keyword evidence="4 11" id="KW-0479">Metal-binding</keyword>
<dbReference type="InterPro" id="IPR036188">
    <property type="entry name" value="FAD/NAD-bd_sf"/>
</dbReference>
<evidence type="ECO:0000259" key="12">
    <source>
        <dbReference type="Pfam" id="PF05187"/>
    </source>
</evidence>
<keyword evidence="9 11" id="KW-0411">Iron-sulfur</keyword>
<dbReference type="Pfam" id="PF21162">
    <property type="entry name" value="ETFQO_UQ-bd"/>
    <property type="match status" value="1"/>
</dbReference>
<dbReference type="SUPFAM" id="SSF54373">
    <property type="entry name" value="FAD-linked reductases, C-terminal domain"/>
    <property type="match status" value="1"/>
</dbReference>
<evidence type="ECO:0000259" key="13">
    <source>
        <dbReference type="Pfam" id="PF21162"/>
    </source>
</evidence>
<dbReference type="SUPFAM" id="SSF51905">
    <property type="entry name" value="FAD/NAD(P)-binding domain"/>
    <property type="match status" value="1"/>
</dbReference>
<proteinExistence type="predicted"/>
<evidence type="ECO:0000256" key="10">
    <source>
        <dbReference type="ARBA" id="ARBA00023075"/>
    </source>
</evidence>
<dbReference type="AlphaFoldDB" id="A0AAD9CSX5"/>
<dbReference type="EMBL" id="JAODAN010000011">
    <property type="protein sequence ID" value="KAK1921364.1"/>
    <property type="molecule type" value="Genomic_DNA"/>
</dbReference>
<keyword evidence="2 11" id="KW-0813">Transport</keyword>
<comment type="function">
    <text evidence="11">Accepts electrons from ETF and reduces ubiquinone.</text>
</comment>
<evidence type="ECO:0000256" key="11">
    <source>
        <dbReference type="RuleBase" id="RU366068"/>
    </source>
</evidence>
<dbReference type="Gene3D" id="3.30.9.90">
    <property type="match status" value="1"/>
</dbReference>
<dbReference type="GO" id="GO:0046872">
    <property type="term" value="F:metal ion binding"/>
    <property type="evidence" value="ECO:0007669"/>
    <property type="project" value="UniProtKB-KW"/>
</dbReference>
<sequence>MVFLSRNIASGSKPLLAVVRPRASVSGLGMSARLGSFRRTFATVEDKYDPLTVERDSDEVDVCIVGGGPAGLSAAIRLKQLEAEHGKELRVVVLEKGAEVGSHILSGAVIEPRALNELLPNWREDGAPLNQPALSDSMRFLTTNSSFPLPHPPQMNNKGNYIVSLSRLSAWLGEQAEALGVEVYPGFAAARPVYDEAGNVKGVCTGDVGLGKDGQPKDIFEPGMEFHAKVTLIAEGAHGSLSKQIQNKFNLREGVDPQTYGIGIKEVWKVRDEVYEPGKIVHTLGWPLDYKTYGGSWLYHMEDNMVSMGLVVGLDYQNPYLSPYKEFQRMKHHPFFAQLLEGGERIAYGARALNEGGLQSIPKLHFPGGALLGCSAGFLNVPKIKGTHNAMKSGMLAAEAAFNALNTESESEGPVDMSGYETAVKDSWIWKELHEVRNLRPSFHNPLGLWGGIAYSGLDSMFLKGRVPFTFHNTVEDYDATKRASECEPIEYPQPDGKLSFDILTSVSLTGTNHAEGQPSHLQLPDKPGAKERHTSINVKEYAGLLGRVCPAAVYEYADAEGSDADAEGKKFVINSQCKTCSIKTPTQDITWAVPEGGGGPKYSMS</sequence>
<name>A0AAD9CSX5_PAPLA</name>
<dbReference type="InterPro" id="IPR049398">
    <property type="entry name" value="ETF-QO/FixC_UQ-bd"/>
</dbReference>
<dbReference type="Pfam" id="PF13450">
    <property type="entry name" value="NAD_binding_8"/>
    <property type="match status" value="1"/>
</dbReference>
<keyword evidence="7 11" id="KW-0560">Oxidoreductase</keyword>
<protein>
    <recommendedName>
        <fullName evidence="11">Electron transfer flavoprotein-ubiquinone oxidoreductase</fullName>
        <shortName evidence="11">ETF-QO</shortName>
        <ecNumber evidence="11">1.5.5.1</ecNumber>
    </recommendedName>
</protein>
<evidence type="ECO:0000256" key="6">
    <source>
        <dbReference type="ARBA" id="ARBA00022982"/>
    </source>
</evidence>
<dbReference type="PANTHER" id="PTHR10617:SF107">
    <property type="entry name" value="ELECTRON TRANSFER FLAVOPROTEIN-UBIQUINONE OXIDOREDUCTASE, MITOCHONDRIAL"/>
    <property type="match status" value="1"/>
</dbReference>
<comment type="caution">
    <text evidence="14">The sequence shown here is derived from an EMBL/GenBank/DDBJ whole genome shotgun (WGS) entry which is preliminary data.</text>
</comment>
<keyword evidence="15" id="KW-1185">Reference proteome</keyword>
<dbReference type="GO" id="GO:0051539">
    <property type="term" value="F:4 iron, 4 sulfur cluster binding"/>
    <property type="evidence" value="ECO:0007669"/>
    <property type="project" value="UniProtKB-UniRule"/>
</dbReference>
<evidence type="ECO:0000256" key="9">
    <source>
        <dbReference type="ARBA" id="ARBA00023014"/>
    </source>
</evidence>
<dbReference type="SUPFAM" id="SSF54862">
    <property type="entry name" value="4Fe-4S ferredoxins"/>
    <property type="match status" value="1"/>
</dbReference>
<dbReference type="GO" id="GO:0004174">
    <property type="term" value="F:electron-transferring-flavoprotein dehydrogenase activity"/>
    <property type="evidence" value="ECO:0007669"/>
    <property type="project" value="UniProtKB-UniRule"/>
</dbReference>
<dbReference type="Pfam" id="PF05187">
    <property type="entry name" value="Fer4_ETF_QO"/>
    <property type="match status" value="1"/>
</dbReference>
<evidence type="ECO:0000256" key="7">
    <source>
        <dbReference type="ARBA" id="ARBA00023002"/>
    </source>
</evidence>
<keyword evidence="10 11" id="KW-0830">Ubiquinone</keyword>
<evidence type="ECO:0000256" key="3">
    <source>
        <dbReference type="ARBA" id="ARBA00022630"/>
    </source>
</evidence>
<organism evidence="14 15">
    <name type="scientific">Papiliotrema laurentii</name>
    <name type="common">Cryptococcus laurentii</name>
    <dbReference type="NCBI Taxonomy" id="5418"/>
    <lineage>
        <taxon>Eukaryota</taxon>
        <taxon>Fungi</taxon>
        <taxon>Dikarya</taxon>
        <taxon>Basidiomycota</taxon>
        <taxon>Agaricomycotina</taxon>
        <taxon>Tremellomycetes</taxon>
        <taxon>Tremellales</taxon>
        <taxon>Rhynchogastremaceae</taxon>
        <taxon>Papiliotrema</taxon>
    </lineage>
</organism>
<dbReference type="Gene3D" id="3.50.50.60">
    <property type="entry name" value="FAD/NAD(P)-binding domain"/>
    <property type="match status" value="1"/>
</dbReference>
<dbReference type="InterPro" id="IPR040156">
    <property type="entry name" value="ETF-QO"/>
</dbReference>
<evidence type="ECO:0000256" key="1">
    <source>
        <dbReference type="ARBA" id="ARBA00001974"/>
    </source>
</evidence>
<dbReference type="PRINTS" id="PR00420">
    <property type="entry name" value="RNGMNOXGNASE"/>
</dbReference>
<accession>A0AAD9CSX5</accession>
<evidence type="ECO:0000313" key="15">
    <source>
        <dbReference type="Proteomes" id="UP001182556"/>
    </source>
</evidence>
<comment type="cofactor">
    <cofactor evidence="1 11">
        <name>FAD</name>
        <dbReference type="ChEBI" id="CHEBI:57692"/>
    </cofactor>
</comment>
<keyword evidence="3 11" id="KW-0285">Flavoprotein</keyword>
<feature type="domain" description="ETF-QO/FixC ubiquinone-binding" evidence="13">
    <location>
        <begin position="260"/>
        <end position="353"/>
    </location>
</feature>
<feature type="domain" description="ETF-QO/FixX C-terminal" evidence="12">
    <location>
        <begin position="497"/>
        <end position="604"/>
    </location>
</feature>
<evidence type="ECO:0000256" key="4">
    <source>
        <dbReference type="ARBA" id="ARBA00022723"/>
    </source>
</evidence>
<dbReference type="Gene3D" id="3.30.70.20">
    <property type="match status" value="1"/>
</dbReference>